<dbReference type="InterPro" id="IPR036397">
    <property type="entry name" value="RNaseH_sf"/>
</dbReference>
<feature type="compositionally biased region" description="Polar residues" evidence="6">
    <location>
        <begin position="554"/>
        <end position="572"/>
    </location>
</feature>
<reference evidence="9 10" key="1">
    <citation type="submission" date="2025-05" db="UniProtKB">
        <authorList>
            <consortium name="RefSeq"/>
        </authorList>
    </citation>
    <scope>IDENTIFICATION</scope>
    <source>
        <tissue evidence="9 10">Whole larvae</tissue>
    </source>
</reference>
<dbReference type="RefSeq" id="XP_052751411.1">
    <property type="nucleotide sequence ID" value="XM_052895451.1"/>
</dbReference>
<dbReference type="CDD" id="cd06147">
    <property type="entry name" value="Rrp6p_like_exo"/>
    <property type="match status" value="1"/>
</dbReference>
<feature type="domain" description="HRDC" evidence="7">
    <location>
        <begin position="333"/>
        <end position="413"/>
    </location>
</feature>
<feature type="region of interest" description="Disordered" evidence="6">
    <location>
        <begin position="524"/>
        <end position="572"/>
    </location>
</feature>
<evidence type="ECO:0000256" key="6">
    <source>
        <dbReference type="SAM" id="MobiDB-lite"/>
    </source>
</evidence>
<evidence type="ECO:0000259" key="7">
    <source>
        <dbReference type="PROSITE" id="PS50967"/>
    </source>
</evidence>
<protein>
    <submittedName>
        <fullName evidence="9 10">Exosome component 10-like</fullName>
    </submittedName>
</protein>
<feature type="region of interest" description="Disordered" evidence="6">
    <location>
        <begin position="692"/>
        <end position="729"/>
    </location>
</feature>
<dbReference type="Gene3D" id="1.10.150.80">
    <property type="entry name" value="HRDC domain"/>
    <property type="match status" value="1"/>
</dbReference>
<feature type="compositionally biased region" description="Polar residues" evidence="6">
    <location>
        <begin position="484"/>
        <end position="502"/>
    </location>
</feature>
<dbReference type="InterPro" id="IPR002121">
    <property type="entry name" value="HRDC_dom"/>
</dbReference>
<dbReference type="PROSITE" id="PS50967">
    <property type="entry name" value="HRDC"/>
    <property type="match status" value="1"/>
</dbReference>
<keyword evidence="5" id="KW-0539">Nucleus</keyword>
<dbReference type="SUPFAM" id="SSF47819">
    <property type="entry name" value="HRDC-like"/>
    <property type="match status" value="1"/>
</dbReference>
<dbReference type="SMART" id="SM00341">
    <property type="entry name" value="HRDC"/>
    <property type="match status" value="1"/>
</dbReference>
<gene>
    <name evidence="9 10" type="primary">LOC113517195</name>
</gene>
<keyword evidence="8" id="KW-1185">Reference proteome</keyword>
<evidence type="ECO:0000313" key="10">
    <source>
        <dbReference type="RefSeq" id="XP_052751411.1"/>
    </source>
</evidence>
<name>A0ABM3MJV2_GALME</name>
<feature type="compositionally biased region" description="Polar residues" evidence="6">
    <location>
        <begin position="1"/>
        <end position="16"/>
    </location>
</feature>
<dbReference type="InterPro" id="IPR010997">
    <property type="entry name" value="HRDC-like_sf"/>
</dbReference>
<dbReference type="Gene3D" id="3.30.420.10">
    <property type="entry name" value="Ribonuclease H-like superfamily/Ribonuclease H"/>
    <property type="match status" value="1"/>
</dbReference>
<evidence type="ECO:0000256" key="5">
    <source>
        <dbReference type="ARBA" id="ARBA00023242"/>
    </source>
</evidence>
<evidence type="ECO:0000256" key="2">
    <source>
        <dbReference type="ARBA" id="ARBA00022722"/>
    </source>
</evidence>
<dbReference type="InterPro" id="IPR012337">
    <property type="entry name" value="RNaseH-like_sf"/>
</dbReference>
<dbReference type="InterPro" id="IPR045092">
    <property type="entry name" value="Rrp6-like"/>
</dbReference>
<comment type="subcellular location">
    <subcellularLocation>
        <location evidence="1">Nucleus</location>
    </subcellularLocation>
</comment>
<dbReference type="RefSeq" id="XP_052751410.1">
    <property type="nucleotide sequence ID" value="XM_052895450.1"/>
</dbReference>
<dbReference type="Proteomes" id="UP001652740">
    <property type="component" value="Unplaced"/>
</dbReference>
<evidence type="ECO:0000313" key="9">
    <source>
        <dbReference type="RefSeq" id="XP_052751410.1"/>
    </source>
</evidence>
<dbReference type="SUPFAM" id="SSF53098">
    <property type="entry name" value="Ribonuclease H-like"/>
    <property type="match status" value="1"/>
</dbReference>
<feature type="region of interest" description="Disordered" evidence="6">
    <location>
        <begin position="1"/>
        <end position="29"/>
    </location>
</feature>
<dbReference type="PANTHER" id="PTHR12124:SF47">
    <property type="entry name" value="EXOSOME COMPONENT 10"/>
    <property type="match status" value="1"/>
</dbReference>
<feature type="compositionally biased region" description="Polar residues" evidence="6">
    <location>
        <begin position="453"/>
        <end position="469"/>
    </location>
</feature>
<dbReference type="InterPro" id="IPR002562">
    <property type="entry name" value="3'-5'_exonuclease_dom"/>
</dbReference>
<dbReference type="PANTHER" id="PTHR12124">
    <property type="entry name" value="POLYMYOSITIS/SCLERODERMA AUTOANTIGEN-RELATED"/>
    <property type="match status" value="1"/>
</dbReference>
<feature type="compositionally biased region" description="Basic and acidic residues" evidence="6">
    <location>
        <begin position="706"/>
        <end position="721"/>
    </location>
</feature>
<feature type="region of interest" description="Disordered" evidence="6">
    <location>
        <begin position="453"/>
        <end position="509"/>
    </location>
</feature>
<sequence length="744" mass="85721">MNSNRENSTENGNNYRRTSKTKKRSSLIFENKNMPRPQLTFKDTIDNSENVWRPKITEKPNKVKPLAFNLLFTDDDKAIGYEHPYKEELKLYKPPSEFILPDPNTPTFPPSLNETKFTYIDTVALLDELIKHLETVKELAIDLEHHAYRTYQGITCLMQITTSEGGDFIIDTLALREYIYKFNVIFTDPTKVKVLHGAESDILWLQRDFNTYIVGLFDTHQAAKALKLPGLALKSLLIYYCNLYIDKKYQLADWRIRPLPQELIDYARMDTHYLIYIWRQMKRELLEAADEQSQLLLSIFEQSKQVCSLTYNKEIIREDSHMPMYIKSGKTFDARQMAALKMLYKWRDSQARLLDESPIYLLPNHMLLALADYLPCHVRDVKACCYPTPPIAKNNWRTITKMLLSCRQMSLWPKSPSRKSLVDIARPTTSYKLYGFSHLQNISNKQIKKVDNATLSTRDQPDISSIKDTNNNKDISRQLPVEPQPSTSKGVVHTTHPTTSYNVHGLPHLPDISNKQIKKVDNATLSTRDQPDISSIKDTNNNKDISRQLPVEPQPSTSKGVVHTTRPTTSYNVHGLPHLPDISKEQQMNVDNAVLLARNLKYQPDILALKDTSNSNENNNVLEKIEEEKRSEEEIAAISKGNELIEAEMPGKLHQAEEQIEYDTKKEWAKVNDVVVTDHVLLETKLQRKRKISSDKVESNNVSGRTVEDLTKETKPNDTSENKSNLEPMIYDNDNFKKFCSDSK</sequence>
<dbReference type="Pfam" id="PF00570">
    <property type="entry name" value="HRDC"/>
    <property type="match status" value="1"/>
</dbReference>
<keyword evidence="4" id="KW-0269">Exonuclease</keyword>
<dbReference type="Pfam" id="PF01612">
    <property type="entry name" value="DNA_pol_A_exo1"/>
    <property type="match status" value="1"/>
</dbReference>
<evidence type="ECO:0000256" key="1">
    <source>
        <dbReference type="ARBA" id="ARBA00004123"/>
    </source>
</evidence>
<dbReference type="SMART" id="SM00474">
    <property type="entry name" value="35EXOc"/>
    <property type="match status" value="1"/>
</dbReference>
<proteinExistence type="predicted"/>
<accession>A0ABM3MJV2</accession>
<keyword evidence="2" id="KW-0540">Nuclease</keyword>
<feature type="compositionally biased region" description="Polar residues" evidence="6">
    <location>
        <begin position="524"/>
        <end position="539"/>
    </location>
</feature>
<keyword evidence="3" id="KW-0378">Hydrolase</keyword>
<evidence type="ECO:0000256" key="4">
    <source>
        <dbReference type="ARBA" id="ARBA00022839"/>
    </source>
</evidence>
<dbReference type="InterPro" id="IPR044876">
    <property type="entry name" value="HRDC_dom_sf"/>
</dbReference>
<organism evidence="8 9">
    <name type="scientific">Galleria mellonella</name>
    <name type="common">Greater wax moth</name>
    <dbReference type="NCBI Taxonomy" id="7137"/>
    <lineage>
        <taxon>Eukaryota</taxon>
        <taxon>Metazoa</taxon>
        <taxon>Ecdysozoa</taxon>
        <taxon>Arthropoda</taxon>
        <taxon>Hexapoda</taxon>
        <taxon>Insecta</taxon>
        <taxon>Pterygota</taxon>
        <taxon>Neoptera</taxon>
        <taxon>Endopterygota</taxon>
        <taxon>Lepidoptera</taxon>
        <taxon>Glossata</taxon>
        <taxon>Ditrysia</taxon>
        <taxon>Pyraloidea</taxon>
        <taxon>Pyralidae</taxon>
        <taxon>Galleriinae</taxon>
        <taxon>Galleria</taxon>
    </lineage>
</organism>
<evidence type="ECO:0000313" key="8">
    <source>
        <dbReference type="Proteomes" id="UP001652740"/>
    </source>
</evidence>
<dbReference type="GeneID" id="113517195"/>
<evidence type="ECO:0000256" key="3">
    <source>
        <dbReference type="ARBA" id="ARBA00022801"/>
    </source>
</evidence>
<dbReference type="InterPro" id="IPR049559">
    <property type="entry name" value="Rrp6p-like_exo"/>
</dbReference>